<dbReference type="InterPro" id="IPR000182">
    <property type="entry name" value="GNAT_dom"/>
</dbReference>
<dbReference type="PROSITE" id="PS51186">
    <property type="entry name" value="GNAT"/>
    <property type="match status" value="1"/>
</dbReference>
<organism evidence="3 4">
    <name type="scientific">Cohnella nanjingensis</name>
    <dbReference type="NCBI Taxonomy" id="1387779"/>
    <lineage>
        <taxon>Bacteria</taxon>
        <taxon>Bacillati</taxon>
        <taxon>Bacillota</taxon>
        <taxon>Bacilli</taxon>
        <taxon>Bacillales</taxon>
        <taxon>Paenibacillaceae</taxon>
        <taxon>Cohnella</taxon>
    </lineage>
</organism>
<evidence type="ECO:0000259" key="2">
    <source>
        <dbReference type="PROSITE" id="PS51186"/>
    </source>
</evidence>
<name>A0A7X0RRJ4_9BACL</name>
<proteinExistence type="predicted"/>
<dbReference type="Pfam" id="PF13508">
    <property type="entry name" value="Acetyltransf_7"/>
    <property type="match status" value="1"/>
</dbReference>
<dbReference type="RefSeq" id="WP_185143811.1">
    <property type="nucleotide sequence ID" value="NZ_JACJVP010000026.1"/>
</dbReference>
<keyword evidence="4" id="KW-1185">Reference proteome</keyword>
<dbReference type="EMBL" id="JACJVP010000026">
    <property type="protein sequence ID" value="MBB6672332.1"/>
    <property type="molecule type" value="Genomic_DNA"/>
</dbReference>
<dbReference type="GO" id="GO:0016747">
    <property type="term" value="F:acyltransferase activity, transferring groups other than amino-acyl groups"/>
    <property type="evidence" value="ECO:0007669"/>
    <property type="project" value="InterPro"/>
</dbReference>
<feature type="region of interest" description="Disordered" evidence="1">
    <location>
        <begin position="147"/>
        <end position="180"/>
    </location>
</feature>
<dbReference type="AlphaFoldDB" id="A0A7X0RRJ4"/>
<dbReference type="Gene3D" id="3.40.630.30">
    <property type="match status" value="1"/>
</dbReference>
<evidence type="ECO:0000313" key="4">
    <source>
        <dbReference type="Proteomes" id="UP000547209"/>
    </source>
</evidence>
<accession>A0A7X0RRJ4</accession>
<evidence type="ECO:0000313" key="3">
    <source>
        <dbReference type="EMBL" id="MBB6672332.1"/>
    </source>
</evidence>
<dbReference type="CDD" id="cd04301">
    <property type="entry name" value="NAT_SF"/>
    <property type="match status" value="1"/>
</dbReference>
<comment type="caution">
    <text evidence="3">The sequence shown here is derived from an EMBL/GenBank/DDBJ whole genome shotgun (WGS) entry which is preliminary data.</text>
</comment>
<feature type="domain" description="N-acetyltransferase" evidence="2">
    <location>
        <begin position="1"/>
        <end position="149"/>
    </location>
</feature>
<keyword evidence="3" id="KW-0808">Transferase</keyword>
<reference evidence="3 4" key="1">
    <citation type="submission" date="2020-08" db="EMBL/GenBank/DDBJ databases">
        <title>Cohnella phylogeny.</title>
        <authorList>
            <person name="Dunlap C."/>
        </authorList>
    </citation>
    <scope>NUCLEOTIDE SEQUENCE [LARGE SCALE GENOMIC DNA]</scope>
    <source>
        <strain evidence="3 4">DSM 28246</strain>
    </source>
</reference>
<protein>
    <submittedName>
        <fullName evidence="3">GNAT family N-acetyltransferase</fullName>
    </submittedName>
</protein>
<feature type="compositionally biased region" description="Low complexity" evidence="1">
    <location>
        <begin position="147"/>
        <end position="157"/>
    </location>
</feature>
<dbReference type="Proteomes" id="UP000547209">
    <property type="component" value="Unassembled WGS sequence"/>
</dbReference>
<evidence type="ECO:0000256" key="1">
    <source>
        <dbReference type="SAM" id="MobiDB-lite"/>
    </source>
</evidence>
<dbReference type="SUPFAM" id="SSF55729">
    <property type="entry name" value="Acyl-CoA N-acyltransferases (Nat)"/>
    <property type="match status" value="1"/>
</dbReference>
<gene>
    <name evidence="3" type="ORF">H7C19_16760</name>
</gene>
<dbReference type="InterPro" id="IPR016181">
    <property type="entry name" value="Acyl_CoA_acyltransferase"/>
</dbReference>
<sequence>MIVRLLTSEEWDRSRFAMLRFVLRHGERRITQAGWRRMVTASAATLAEPGTAVAVAFTACGQPAGVAFAQGYGEGACVVAVHPALRGRGIGRRLLQHLAEPWGRLSCSVASDNPASLAMCYAAGFAASGTHAGPTGKPTLRLVWRPGAPEAEPAAAPARHRRGAVAEPKAAVSLTAAERR</sequence>